<feature type="binding site" evidence="15">
    <location>
        <position position="578"/>
    </location>
    <ligand>
        <name>[4Fe-4S] cluster</name>
        <dbReference type="ChEBI" id="CHEBI:49883"/>
        <label>1</label>
    </ligand>
</feature>
<evidence type="ECO:0000256" key="7">
    <source>
        <dbReference type="ARBA" id="ARBA00022723"/>
    </source>
</evidence>
<sequence length="591" mass="65141">MKGERTVNKVLLSGNEAIARGAYEAGATVATAYPGTPSTEILENIRKYKDELYCEWAPNEKVAMEVATGASFTGARSLVAMKHVGLNVAADPFMTLSYTGVKGGLVVVSADDPSMHSSQNEQDNRHFARFAKVPMLEPSDSEEAREFIKHAFEISEKFDTPLLFRVTTRISHSKTVATLKEREKVQSLEEFEKDPDKFVMVPKNARKRHVVVEDRMKQLEEFSNQTELNKIEWKDSNIGIITGGISYQYVKEALPHASILKLGFSYPIPKKKIEEFSAKVDKLYVVEELDPFLEEQIKAMGIEIIGKEKLPIIYELNQKILKENLVGEKPEQVSYSEVDLPPRPPALCPGCPHRGVFYTLNKLNLDVMGDIGCYTLGVVPPLSAIDTTVCMGASVSMTFGAELALKGEGKNKLIGVIGDSTFIHTGISGLIDIVYNQGASTIMVLDNRTTGMTGHQDNPGTGKTLMGENTQPIDIKEISKAIGVNNVRTVDAYNLNEIEQVVKEELSKDEPSIIITKNPCVLVDRDNTWEKLQVDSDKCKACGMCYKVGCSAIYKGEDNKAKIDPTFCTGCGVCQQVCKFDAIVKAGDLNE</sequence>
<feature type="domain" description="4Fe-4S ferredoxin-type" evidence="16">
    <location>
        <begin position="530"/>
        <end position="558"/>
    </location>
</feature>
<accession>A0A226BYA2</accession>
<dbReference type="OrthoDB" id="9804603at2"/>
<feature type="binding site" evidence="15">
    <location>
        <position position="571"/>
    </location>
    <ligand>
        <name>[4Fe-4S] cluster</name>
        <dbReference type="ChEBI" id="CHEBI:49883"/>
        <label>2</label>
    </ligand>
</feature>
<evidence type="ECO:0000313" key="18">
    <source>
        <dbReference type="Proteomes" id="UP000214588"/>
    </source>
</evidence>
<evidence type="ECO:0000256" key="4">
    <source>
        <dbReference type="ARBA" id="ARBA00017710"/>
    </source>
</evidence>
<evidence type="ECO:0000256" key="9">
    <source>
        <dbReference type="ARBA" id="ARBA00023002"/>
    </source>
</evidence>
<evidence type="ECO:0000256" key="11">
    <source>
        <dbReference type="ARBA" id="ARBA00023014"/>
    </source>
</evidence>
<dbReference type="GO" id="GO:0051539">
    <property type="term" value="F:4 iron, 4 sulfur cluster binding"/>
    <property type="evidence" value="ECO:0007669"/>
    <property type="project" value="UniProtKB-UniRule"/>
</dbReference>
<evidence type="ECO:0000256" key="6">
    <source>
        <dbReference type="ARBA" id="ARBA00022485"/>
    </source>
</evidence>
<comment type="cofactor">
    <cofactor evidence="14 15">
        <name>[4Fe-4S] cluster</name>
        <dbReference type="ChEBI" id="CHEBI:49883"/>
    </cofactor>
    <text evidence="14 15">Binds 2 [4Fe-4S] clusters. In this family the first cluster has a non-standard and varying [4Fe-4S] binding motif CX(2)CX(2)CX(4-5)CP.</text>
</comment>
<dbReference type="GO" id="GO:0043805">
    <property type="term" value="F:indolepyruvate ferredoxin oxidoreductase activity"/>
    <property type="evidence" value="ECO:0007669"/>
    <property type="project" value="UniProtKB-UniRule"/>
</dbReference>
<feature type="binding site" evidence="15">
    <location>
        <position position="542"/>
    </location>
    <ligand>
        <name>[4Fe-4S] cluster</name>
        <dbReference type="ChEBI" id="CHEBI:49883"/>
        <label>1</label>
    </ligand>
</feature>
<keyword evidence="18" id="KW-1185">Reference proteome</keyword>
<feature type="binding site" evidence="15">
    <location>
        <position position="539"/>
    </location>
    <ligand>
        <name>[4Fe-4S] cluster</name>
        <dbReference type="ChEBI" id="CHEBI:49883"/>
        <label>1</label>
    </ligand>
</feature>
<feature type="binding site" evidence="15">
    <location>
        <position position="574"/>
    </location>
    <ligand>
        <name>[4Fe-4S] cluster</name>
        <dbReference type="ChEBI" id="CHEBI:49883"/>
        <label>2</label>
    </ligand>
</feature>
<dbReference type="InterPro" id="IPR017721">
    <property type="entry name" value="IorA"/>
</dbReference>
<comment type="subunit">
    <text evidence="2">Heterodimer of the IorA and IorB subunits.</text>
</comment>
<dbReference type="InterPro" id="IPR002880">
    <property type="entry name" value="Pyrv_Fd/Flavodoxin_OxRdtase_N"/>
</dbReference>
<feature type="binding site" evidence="15">
    <location>
        <position position="568"/>
    </location>
    <ligand>
        <name>[4Fe-4S] cluster</name>
        <dbReference type="ChEBI" id="CHEBI:49883"/>
        <label>2</label>
    </ligand>
</feature>
<dbReference type="InterPro" id="IPR029061">
    <property type="entry name" value="THDP-binding"/>
</dbReference>
<dbReference type="Pfam" id="PF02775">
    <property type="entry name" value="TPP_enzyme_C"/>
    <property type="match status" value="1"/>
</dbReference>
<dbReference type="EMBL" id="NIQC01000025">
    <property type="protein sequence ID" value="OWZ83179.1"/>
    <property type="molecule type" value="Genomic_DNA"/>
</dbReference>
<evidence type="ECO:0000256" key="1">
    <source>
        <dbReference type="ARBA" id="ARBA00002995"/>
    </source>
</evidence>
<dbReference type="SUPFAM" id="SSF54862">
    <property type="entry name" value="4Fe-4S ferredoxins"/>
    <property type="match status" value="1"/>
</dbReference>
<keyword evidence="9 14" id="KW-0560">Oxidoreductase</keyword>
<dbReference type="InterPro" id="IPR009014">
    <property type="entry name" value="Transketo_C/PFOR_II"/>
</dbReference>
<evidence type="ECO:0000256" key="12">
    <source>
        <dbReference type="ARBA" id="ARBA00030514"/>
    </source>
</evidence>
<dbReference type="Pfam" id="PF01855">
    <property type="entry name" value="POR_N"/>
    <property type="match status" value="1"/>
</dbReference>
<dbReference type="PROSITE" id="PS51379">
    <property type="entry name" value="4FE4S_FER_2"/>
    <property type="match status" value="2"/>
</dbReference>
<dbReference type="PANTHER" id="PTHR43710:SF5">
    <property type="entry name" value="INDOLEPYRUVATE FERREDOXIN OXIDOREDUCTASE ALPHA SUBUNIT"/>
    <property type="match status" value="1"/>
</dbReference>
<dbReference type="RefSeq" id="WP_089024151.1">
    <property type="nucleotide sequence ID" value="NZ_NIQC01000025.1"/>
</dbReference>
<proteinExistence type="predicted"/>
<evidence type="ECO:0000256" key="14">
    <source>
        <dbReference type="PIRNR" id="PIRNR006439"/>
    </source>
</evidence>
<protein>
    <recommendedName>
        <fullName evidence="4 14">Indolepyruvate oxidoreductase subunit IorA</fullName>
        <shortName evidence="14">IOR</shortName>
        <ecNumber evidence="3 14">1.2.7.8</ecNumber>
    </recommendedName>
    <alternativeName>
        <fullName evidence="12 14">Indolepyruvate ferredoxin oxidoreductase subunit alpha</fullName>
    </alternativeName>
</protein>
<evidence type="ECO:0000256" key="2">
    <source>
        <dbReference type="ARBA" id="ARBA00011238"/>
    </source>
</evidence>
<dbReference type="Gene3D" id="3.30.70.20">
    <property type="match status" value="1"/>
</dbReference>
<feature type="binding site" evidence="15">
    <location>
        <position position="545"/>
    </location>
    <ligand>
        <name>[4Fe-4S] cluster</name>
        <dbReference type="ChEBI" id="CHEBI:49883"/>
        <label>1</label>
    </ligand>
</feature>
<dbReference type="CDD" id="cd02008">
    <property type="entry name" value="TPP_IOR_alpha"/>
    <property type="match status" value="1"/>
</dbReference>
<keyword evidence="8 14" id="KW-0249">Electron transport</keyword>
<dbReference type="Gene3D" id="3.40.50.970">
    <property type="match status" value="2"/>
</dbReference>
<comment type="caution">
    <text evidence="17">The sequence shown here is derived from an EMBL/GenBank/DDBJ whole genome shotgun (WGS) entry which is preliminary data.</text>
</comment>
<evidence type="ECO:0000256" key="10">
    <source>
        <dbReference type="ARBA" id="ARBA00023004"/>
    </source>
</evidence>
<keyword evidence="11 14" id="KW-0411">Iron-sulfur</keyword>
<evidence type="ECO:0000256" key="8">
    <source>
        <dbReference type="ARBA" id="ARBA00022982"/>
    </source>
</evidence>
<dbReference type="PIRSF" id="PIRSF006439">
    <property type="entry name" value="Indolepyruvate_ferr_oxidored"/>
    <property type="match status" value="1"/>
</dbReference>
<dbReference type="Proteomes" id="UP000214588">
    <property type="component" value="Unassembled WGS sequence"/>
</dbReference>
<dbReference type="NCBIfam" id="TIGR03336">
    <property type="entry name" value="IOR_alpha"/>
    <property type="match status" value="1"/>
</dbReference>
<dbReference type="InterPro" id="IPR017896">
    <property type="entry name" value="4Fe4S_Fe-S-bd"/>
</dbReference>
<feature type="domain" description="4Fe-4S ferredoxin-type" evidence="16">
    <location>
        <begin position="559"/>
        <end position="588"/>
    </location>
</feature>
<comment type="catalytic activity">
    <reaction evidence="13 14">
        <text>indole-3-pyruvate + 2 oxidized [2Fe-2S]-[ferredoxin] + CoA = (indol-3-yl)acetyl-CoA + 2 reduced [2Fe-2S]-[ferredoxin] + CO2 + H(+)</text>
        <dbReference type="Rhea" id="RHEA:12645"/>
        <dbReference type="Rhea" id="RHEA-COMP:10000"/>
        <dbReference type="Rhea" id="RHEA-COMP:10001"/>
        <dbReference type="ChEBI" id="CHEBI:15378"/>
        <dbReference type="ChEBI" id="CHEBI:16526"/>
        <dbReference type="ChEBI" id="CHEBI:17640"/>
        <dbReference type="ChEBI" id="CHEBI:33737"/>
        <dbReference type="ChEBI" id="CHEBI:33738"/>
        <dbReference type="ChEBI" id="CHEBI:57271"/>
        <dbReference type="ChEBI" id="CHEBI:57287"/>
        <dbReference type="EC" id="1.2.7.8"/>
    </reaction>
</comment>
<keyword evidence="10 14" id="KW-0408">Iron</keyword>
<keyword evidence="5 14" id="KW-0813">Transport</keyword>
<gene>
    <name evidence="17" type="primary">iorA</name>
    <name evidence="17" type="ORF">CDO51_10130</name>
</gene>
<evidence type="ECO:0000256" key="3">
    <source>
        <dbReference type="ARBA" id="ARBA00012812"/>
    </source>
</evidence>
<evidence type="ECO:0000313" key="17">
    <source>
        <dbReference type="EMBL" id="OWZ83179.1"/>
    </source>
</evidence>
<evidence type="ECO:0000256" key="5">
    <source>
        <dbReference type="ARBA" id="ARBA00022448"/>
    </source>
</evidence>
<organism evidence="17 18">
    <name type="scientific">Natranaerobius trueperi</name>
    <dbReference type="NCBI Taxonomy" id="759412"/>
    <lineage>
        <taxon>Bacteria</taxon>
        <taxon>Bacillati</taxon>
        <taxon>Bacillota</taxon>
        <taxon>Clostridia</taxon>
        <taxon>Natranaerobiales</taxon>
        <taxon>Natranaerobiaceae</taxon>
        <taxon>Natranaerobius</taxon>
    </lineage>
</organism>
<dbReference type="CDD" id="cd07034">
    <property type="entry name" value="TPP_PYR_PFOR_IOR-alpha_like"/>
    <property type="match status" value="1"/>
</dbReference>
<evidence type="ECO:0000259" key="16">
    <source>
        <dbReference type="PROSITE" id="PS51379"/>
    </source>
</evidence>
<dbReference type="PANTHER" id="PTHR43710">
    <property type="entry name" value="2-HYDROXYACYL-COA LYASE"/>
    <property type="match status" value="1"/>
</dbReference>
<name>A0A226BYA2_9FIRM</name>
<dbReference type="AlphaFoldDB" id="A0A226BYA2"/>
<dbReference type="InterPro" id="IPR045025">
    <property type="entry name" value="HACL1-like"/>
</dbReference>
<dbReference type="InterPro" id="IPR011766">
    <property type="entry name" value="TPP_enzyme_TPP-bd"/>
</dbReference>
<dbReference type="GO" id="GO:0030976">
    <property type="term" value="F:thiamine pyrophosphate binding"/>
    <property type="evidence" value="ECO:0007669"/>
    <property type="project" value="InterPro"/>
</dbReference>
<feature type="binding site" evidence="15">
    <location>
        <position position="550"/>
    </location>
    <ligand>
        <name>[4Fe-4S] cluster</name>
        <dbReference type="ChEBI" id="CHEBI:49883"/>
        <label>2</label>
    </ligand>
</feature>
<comment type="function">
    <text evidence="1 14">Catalyzes the ferredoxin-dependent oxidative decarboxylation of arylpyruvates.</text>
</comment>
<reference evidence="17 18" key="1">
    <citation type="submission" date="2017-06" db="EMBL/GenBank/DDBJ databases">
        <title>Draft Genome Sequence of Natranaerobius trueperi halophilic, alkalithermophilic bacteria from soda lakes.</title>
        <authorList>
            <person name="Zhao B."/>
        </authorList>
    </citation>
    <scope>NUCLEOTIDE SEQUENCE [LARGE SCALE GENOMIC DNA]</scope>
    <source>
        <strain evidence="17 18">DSM 18760</strain>
    </source>
</reference>
<evidence type="ECO:0000256" key="15">
    <source>
        <dbReference type="PIRSR" id="PIRSR006439-50"/>
    </source>
</evidence>
<keyword evidence="17" id="KW-0670">Pyruvate</keyword>
<dbReference type="SUPFAM" id="SSF52518">
    <property type="entry name" value="Thiamin diphosphate-binding fold (THDP-binding)"/>
    <property type="match status" value="2"/>
</dbReference>
<dbReference type="Pfam" id="PF00037">
    <property type="entry name" value="Fer4"/>
    <property type="match status" value="1"/>
</dbReference>
<evidence type="ECO:0000256" key="13">
    <source>
        <dbReference type="ARBA" id="ARBA00048332"/>
    </source>
</evidence>
<dbReference type="EC" id="1.2.7.8" evidence="3 14"/>
<keyword evidence="7 14" id="KW-0479">Metal-binding</keyword>
<keyword evidence="6 14" id="KW-0004">4Fe-4S</keyword>
<dbReference type="FunFam" id="3.40.50.970:FF:000039">
    <property type="entry name" value="Indolepyruvate oxidoreductase subunit IorA"/>
    <property type="match status" value="1"/>
</dbReference>
<dbReference type="SUPFAM" id="SSF52922">
    <property type="entry name" value="TK C-terminal domain-like"/>
    <property type="match status" value="1"/>
</dbReference>
<dbReference type="GO" id="GO:0046872">
    <property type="term" value="F:metal ion binding"/>
    <property type="evidence" value="ECO:0007669"/>
    <property type="project" value="UniProtKB-UniRule"/>
</dbReference>